<evidence type="ECO:0000313" key="2">
    <source>
        <dbReference type="EMBL" id="KAK3794861.1"/>
    </source>
</evidence>
<name>A0AAE1AX50_9GAST</name>
<reference evidence="2" key="1">
    <citation type="journal article" date="2023" name="G3 (Bethesda)">
        <title>A reference genome for the long-term kleptoplast-retaining sea slug Elysia crispata morphotype clarki.</title>
        <authorList>
            <person name="Eastman K.E."/>
            <person name="Pendleton A.L."/>
            <person name="Shaikh M.A."/>
            <person name="Suttiyut T."/>
            <person name="Ogas R."/>
            <person name="Tomko P."/>
            <person name="Gavelis G."/>
            <person name="Widhalm J.R."/>
            <person name="Wisecaver J.H."/>
        </authorList>
    </citation>
    <scope>NUCLEOTIDE SEQUENCE</scope>
    <source>
        <strain evidence="2">ECLA1</strain>
    </source>
</reference>
<proteinExistence type="predicted"/>
<dbReference type="Proteomes" id="UP001283361">
    <property type="component" value="Unassembled WGS sequence"/>
</dbReference>
<feature type="compositionally biased region" description="Basic and acidic residues" evidence="1">
    <location>
        <begin position="76"/>
        <end position="92"/>
    </location>
</feature>
<dbReference type="AlphaFoldDB" id="A0AAE1AX50"/>
<keyword evidence="3" id="KW-1185">Reference proteome</keyword>
<evidence type="ECO:0000313" key="3">
    <source>
        <dbReference type="Proteomes" id="UP001283361"/>
    </source>
</evidence>
<comment type="caution">
    <text evidence="2">The sequence shown here is derived from an EMBL/GenBank/DDBJ whole genome shotgun (WGS) entry which is preliminary data.</text>
</comment>
<dbReference type="EMBL" id="JAWDGP010001087">
    <property type="protein sequence ID" value="KAK3794861.1"/>
    <property type="molecule type" value="Genomic_DNA"/>
</dbReference>
<organism evidence="2 3">
    <name type="scientific">Elysia crispata</name>
    <name type="common">lettuce slug</name>
    <dbReference type="NCBI Taxonomy" id="231223"/>
    <lineage>
        <taxon>Eukaryota</taxon>
        <taxon>Metazoa</taxon>
        <taxon>Spiralia</taxon>
        <taxon>Lophotrochozoa</taxon>
        <taxon>Mollusca</taxon>
        <taxon>Gastropoda</taxon>
        <taxon>Heterobranchia</taxon>
        <taxon>Euthyneura</taxon>
        <taxon>Panpulmonata</taxon>
        <taxon>Sacoglossa</taxon>
        <taxon>Placobranchoidea</taxon>
        <taxon>Plakobranchidae</taxon>
        <taxon>Elysia</taxon>
    </lineage>
</organism>
<feature type="compositionally biased region" description="Low complexity" evidence="1">
    <location>
        <begin position="64"/>
        <end position="73"/>
    </location>
</feature>
<sequence length="145" mass="16275">MFHIYLKRARLLETEGFGVIYNLPDLRRPIISMVSFIHELAICHKKSALSYLGPQGVHTEPAHSSSLDMSSGSEMRAARSENREGHEARAAQEKQWNANELLCGKNMASAKQHNRKLAPGKTSRQEGAWGEGPHFFTTEYRGDLP</sequence>
<feature type="region of interest" description="Disordered" evidence="1">
    <location>
        <begin position="54"/>
        <end position="95"/>
    </location>
</feature>
<gene>
    <name evidence="2" type="ORF">RRG08_001012</name>
</gene>
<accession>A0AAE1AX50</accession>
<evidence type="ECO:0000256" key="1">
    <source>
        <dbReference type="SAM" id="MobiDB-lite"/>
    </source>
</evidence>
<feature type="region of interest" description="Disordered" evidence="1">
    <location>
        <begin position="107"/>
        <end position="145"/>
    </location>
</feature>
<protein>
    <submittedName>
        <fullName evidence="2">Uncharacterized protein</fullName>
    </submittedName>
</protein>